<keyword evidence="5" id="KW-1185">Reference proteome</keyword>
<organism evidence="4 5">
    <name type="scientific">Pseudothermotoga hypogea DSM 11164 = NBRC 106472</name>
    <dbReference type="NCBI Taxonomy" id="1123384"/>
    <lineage>
        <taxon>Bacteria</taxon>
        <taxon>Thermotogati</taxon>
        <taxon>Thermotogota</taxon>
        <taxon>Thermotogae</taxon>
        <taxon>Thermotogales</taxon>
        <taxon>Thermotogaceae</taxon>
        <taxon>Pseudothermotoga</taxon>
    </lineage>
</organism>
<name>A0A0X1KU67_9THEM</name>
<dbReference type="InterPro" id="IPR032812">
    <property type="entry name" value="SbsA_Ig"/>
</dbReference>
<feature type="domain" description="SbsA Ig-like" evidence="3">
    <location>
        <begin position="703"/>
        <end position="754"/>
    </location>
</feature>
<dbReference type="PATRIC" id="fig|1123384.7.peg.1183"/>
<proteinExistence type="predicted"/>
<evidence type="ECO:0000259" key="3">
    <source>
        <dbReference type="Pfam" id="PF13205"/>
    </source>
</evidence>
<dbReference type="Pfam" id="PF13205">
    <property type="entry name" value="Big_5"/>
    <property type="match status" value="4"/>
</dbReference>
<dbReference type="Proteomes" id="UP000077469">
    <property type="component" value="Chromosome"/>
</dbReference>
<evidence type="ECO:0000256" key="1">
    <source>
        <dbReference type="ARBA" id="ARBA00022729"/>
    </source>
</evidence>
<dbReference type="STRING" id="1123384.AJ81_05905"/>
<keyword evidence="1 2" id="KW-0732">Signal</keyword>
<feature type="domain" description="SbsA Ig-like" evidence="3">
    <location>
        <begin position="604"/>
        <end position="700"/>
    </location>
</feature>
<protein>
    <recommendedName>
        <fullName evidence="3">SbsA Ig-like domain-containing protein</fullName>
    </recommendedName>
</protein>
<sequence>MKIRIQLLWLMISCLLSFLCAAELTFNNWQVLMESKDESRYRLTLEQNFFEAVELRWYGVSSPGSVANDRVTFICYDGSDRPVAAFRCGRENDNIDNLTGWHTAYLILPHRTSLRFIEVRLSKPNSNPRLITKLSHARAFNCTVNDAFQPLHYEGKVSYSAYDAFSTGKVWMHAAGLGTIWGWGAPQKASIDYVIFRSFSKPSVPAGFSSNPDVYFDVAYAGTINVVGEGWTGQGGYSVAIAAGLGQGFSINQVLSKSKVQLLFKSVSHSTEGYIQDLLQNYASGITDIIIDVVEMSQAGYLKFALESMKLVATLFEIDEKIAKASTLIFENLQLPYTDRVHLWLRLKATVAAAGLAHSVLSFYTDGTVEGDLNGNRGLKIGPALLHYRGPRSPEVLDSSLKDGSTEVSLQPQIKLSLSSNVSGYDGSKILLRKVGTNQSVPTNVSIQGSTVTLSPRNSLEGNTLYELIVQQNAFRDSSNVGNLNEFRLTFTTGSPLIVVNTSIRNGESNVPIKPSIKFVFNKTCTLVRRDAIVLKKSTGEYVTDASKGANVSLSNNELTVSFSSPLAVDQPYVLEIQSGALKDSSGNPNLAFSLNFKTASFVKVVSTDPADKQRDVPTSKSIVIRFDRNIKPGPAFNNVQLKSSNQIVAIDKSISGASLVIRPRQNLEINKDYSVTVPQHAVLDSQTDAPNLAHSFSFTSAVPPQIVKSFPPNGATNVYRDQVVWIIFSEGMKKGTNFSQMSVKVNNNPVSFDSRVEFDTLTENTAPQALLLQANG</sequence>
<dbReference type="RefSeq" id="WP_031505491.1">
    <property type="nucleotide sequence ID" value="NC_022795.1"/>
</dbReference>
<dbReference type="KEGG" id="phy:AJ81_05905"/>
<feature type="domain" description="SbsA Ig-like" evidence="3">
    <location>
        <begin position="496"/>
        <end position="599"/>
    </location>
</feature>
<feature type="domain" description="SbsA Ig-like" evidence="3">
    <location>
        <begin position="393"/>
        <end position="493"/>
    </location>
</feature>
<reference evidence="4 5" key="1">
    <citation type="submission" date="2014-01" db="EMBL/GenBank/DDBJ databases">
        <title>Genome sequencing of Thermotog hypogea.</title>
        <authorList>
            <person name="Zhang X."/>
            <person name="Alvare G."/>
            <person name="Fristensky B."/>
            <person name="Chen L."/>
            <person name="Suen T."/>
            <person name="Chen Q."/>
            <person name="Ma K."/>
        </authorList>
    </citation>
    <scope>NUCLEOTIDE SEQUENCE [LARGE SCALE GENOMIC DNA]</scope>
    <source>
        <strain evidence="4 5">DSM 11164</strain>
    </source>
</reference>
<evidence type="ECO:0000256" key="2">
    <source>
        <dbReference type="SAM" id="SignalP"/>
    </source>
</evidence>
<evidence type="ECO:0000313" key="4">
    <source>
        <dbReference type="EMBL" id="AJC74773.1"/>
    </source>
</evidence>
<accession>A0A0X1KU67</accession>
<dbReference type="PaxDb" id="1123384-AJ81_05905"/>
<dbReference type="EMBL" id="CP007141">
    <property type="protein sequence ID" value="AJC74773.1"/>
    <property type="molecule type" value="Genomic_DNA"/>
</dbReference>
<gene>
    <name evidence="4" type="ORF">AJ81_05905</name>
</gene>
<dbReference type="AlphaFoldDB" id="A0A0X1KU67"/>
<feature type="chain" id="PRO_5006945785" description="SbsA Ig-like domain-containing protein" evidence="2">
    <location>
        <begin position="22"/>
        <end position="777"/>
    </location>
</feature>
<evidence type="ECO:0000313" key="5">
    <source>
        <dbReference type="Proteomes" id="UP000077469"/>
    </source>
</evidence>
<feature type="signal peptide" evidence="2">
    <location>
        <begin position="1"/>
        <end position="21"/>
    </location>
</feature>